<name>A0A1Q9DCM7_SYMMI</name>
<gene>
    <name evidence="1" type="ORF">AK812_SmicGene25308</name>
</gene>
<accession>A0A1Q9DCM7</accession>
<dbReference type="OrthoDB" id="455765at2759"/>
<organism evidence="1 2">
    <name type="scientific">Symbiodinium microadriaticum</name>
    <name type="common">Dinoflagellate</name>
    <name type="synonym">Zooxanthella microadriatica</name>
    <dbReference type="NCBI Taxonomy" id="2951"/>
    <lineage>
        <taxon>Eukaryota</taxon>
        <taxon>Sar</taxon>
        <taxon>Alveolata</taxon>
        <taxon>Dinophyceae</taxon>
        <taxon>Suessiales</taxon>
        <taxon>Symbiodiniaceae</taxon>
        <taxon>Symbiodinium</taxon>
    </lineage>
</organism>
<protein>
    <submittedName>
        <fullName evidence="1">Uncharacterized protein</fullName>
    </submittedName>
</protein>
<evidence type="ECO:0000313" key="2">
    <source>
        <dbReference type="Proteomes" id="UP000186817"/>
    </source>
</evidence>
<reference evidence="1 2" key="1">
    <citation type="submission" date="2016-02" db="EMBL/GenBank/DDBJ databases">
        <title>Genome analysis of coral dinoflagellate symbionts highlights evolutionary adaptations to a symbiotic lifestyle.</title>
        <authorList>
            <person name="Aranda M."/>
            <person name="Li Y."/>
            <person name="Liew Y.J."/>
            <person name="Baumgarten S."/>
            <person name="Simakov O."/>
            <person name="Wilson M."/>
            <person name="Piel J."/>
            <person name="Ashoor H."/>
            <person name="Bougouffa S."/>
            <person name="Bajic V.B."/>
            <person name="Ryu T."/>
            <person name="Ravasi T."/>
            <person name="Bayer T."/>
            <person name="Micklem G."/>
            <person name="Kim H."/>
            <person name="Bhak J."/>
            <person name="Lajeunesse T.C."/>
            <person name="Voolstra C.R."/>
        </authorList>
    </citation>
    <scope>NUCLEOTIDE SEQUENCE [LARGE SCALE GENOMIC DNA]</scope>
    <source>
        <strain evidence="1 2">CCMP2467</strain>
    </source>
</reference>
<dbReference type="Proteomes" id="UP000186817">
    <property type="component" value="Unassembled WGS sequence"/>
</dbReference>
<keyword evidence="2" id="KW-1185">Reference proteome</keyword>
<proteinExistence type="predicted"/>
<dbReference type="AlphaFoldDB" id="A0A1Q9DCM7"/>
<evidence type="ECO:0000313" key="1">
    <source>
        <dbReference type="EMBL" id="OLP92865.1"/>
    </source>
</evidence>
<comment type="caution">
    <text evidence="1">The sequence shown here is derived from an EMBL/GenBank/DDBJ whole genome shotgun (WGS) entry which is preliminary data.</text>
</comment>
<dbReference type="EMBL" id="LSRX01000605">
    <property type="protein sequence ID" value="OLP92865.1"/>
    <property type="molecule type" value="Genomic_DNA"/>
</dbReference>
<sequence>MCGRVTEVDAAGDVLIQFADLRLRKWVVGDEKALLEVIYVSNISCLKKSASVPRPKVRATLYAYEVPVPVQAHFMHRPKWNIADPDALSKAVKNVSAQIAVIPGNPSSVVASNPAVGRDVSLAPLSIVDMLRSGAVAQMKLVQKAQPSQPEVVEAADSEFQMPTSKDIVAQVEKSIQENSFARIMEVVRGTEYYNKDLTEQDVLELIPRGLPLSPDHPGYLCCSFCKSKNQVGQFMLFPTGNGMKNHFKRARHDVRQPQATPAPQQPQPDMIVDYEDIYLTKEGIL</sequence>